<dbReference type="RefSeq" id="XP_047765343.1">
    <property type="nucleotide sequence ID" value="XM_047910649.1"/>
</dbReference>
<evidence type="ECO:0000313" key="2">
    <source>
        <dbReference type="Proteomes" id="UP000756132"/>
    </source>
</evidence>
<keyword evidence="2" id="KW-1185">Reference proteome</keyword>
<name>A0A9Q8PEK7_PASFU</name>
<evidence type="ECO:0008006" key="3">
    <source>
        <dbReference type="Google" id="ProtNLM"/>
    </source>
</evidence>
<dbReference type="GeneID" id="71991379"/>
<dbReference type="OrthoDB" id="3629888at2759"/>
<reference evidence="1" key="1">
    <citation type="submission" date="2021-12" db="EMBL/GenBank/DDBJ databases">
        <authorList>
            <person name="Zaccaron A."/>
            <person name="Stergiopoulos I."/>
        </authorList>
    </citation>
    <scope>NUCLEOTIDE SEQUENCE</scope>
    <source>
        <strain evidence="1">Race5_Kim</strain>
    </source>
</reference>
<gene>
    <name evidence="1" type="ORF">CLAFUR5_11501</name>
</gene>
<reference evidence="1" key="2">
    <citation type="journal article" date="2022" name="Microb. Genom.">
        <title>A chromosome-scale genome assembly of the tomato pathogen Cladosporium fulvum reveals a compartmentalized genome architecture and the presence of a dispensable chromosome.</title>
        <authorList>
            <person name="Zaccaron A.Z."/>
            <person name="Chen L.H."/>
            <person name="Samaras A."/>
            <person name="Stergiopoulos I."/>
        </authorList>
    </citation>
    <scope>NUCLEOTIDE SEQUENCE</scope>
    <source>
        <strain evidence="1">Race5_Kim</strain>
    </source>
</reference>
<dbReference type="KEGG" id="ffu:CLAFUR5_11501"/>
<evidence type="ECO:0000313" key="1">
    <source>
        <dbReference type="EMBL" id="UJO20977.1"/>
    </source>
</evidence>
<protein>
    <recommendedName>
        <fullName evidence="3">F-box domain-containing protein</fullName>
    </recommendedName>
</protein>
<dbReference type="AlphaFoldDB" id="A0A9Q8PEK7"/>
<proteinExistence type="predicted"/>
<sequence>MATASSKLTPLTLPRELRDLIYEFTFSEVIGLSFSRPDHNTPIRNNGGLVLTNRQIHNEAITKYYRHSIFYTIPEYTSLCGTQLCRQNTATRSEVSGSGRLSGRMRVPISGQGVW</sequence>
<accession>A0A9Q8PEK7</accession>
<dbReference type="Proteomes" id="UP000756132">
    <property type="component" value="Chromosome 8"/>
</dbReference>
<dbReference type="EMBL" id="CP090170">
    <property type="protein sequence ID" value="UJO20977.1"/>
    <property type="molecule type" value="Genomic_DNA"/>
</dbReference>
<organism evidence="1 2">
    <name type="scientific">Passalora fulva</name>
    <name type="common">Tomato leaf mold</name>
    <name type="synonym">Cladosporium fulvum</name>
    <dbReference type="NCBI Taxonomy" id="5499"/>
    <lineage>
        <taxon>Eukaryota</taxon>
        <taxon>Fungi</taxon>
        <taxon>Dikarya</taxon>
        <taxon>Ascomycota</taxon>
        <taxon>Pezizomycotina</taxon>
        <taxon>Dothideomycetes</taxon>
        <taxon>Dothideomycetidae</taxon>
        <taxon>Mycosphaerellales</taxon>
        <taxon>Mycosphaerellaceae</taxon>
        <taxon>Fulvia</taxon>
    </lineage>
</organism>